<dbReference type="InterPro" id="IPR043993">
    <property type="entry name" value="T4SS_pilin"/>
</dbReference>
<protein>
    <submittedName>
        <fullName evidence="2">Uncharacterized protein</fullName>
    </submittedName>
</protein>
<dbReference type="Pfam" id="PF18895">
    <property type="entry name" value="T4SS_pilin"/>
    <property type="match status" value="1"/>
</dbReference>
<keyword evidence="1" id="KW-0472">Membrane</keyword>
<keyword evidence="1" id="KW-0812">Transmembrane</keyword>
<feature type="transmembrane region" description="Helical" evidence="1">
    <location>
        <begin position="102"/>
        <end position="120"/>
    </location>
</feature>
<dbReference type="Proteomes" id="UP000177383">
    <property type="component" value="Unassembled WGS sequence"/>
</dbReference>
<proteinExistence type="predicted"/>
<dbReference type="EMBL" id="MFJE01000009">
    <property type="protein sequence ID" value="OGG14869.1"/>
    <property type="molecule type" value="Genomic_DNA"/>
</dbReference>
<keyword evidence="1" id="KW-1133">Transmembrane helix</keyword>
<name>A0A1F5ZQY2_9BACT</name>
<accession>A0A1F5ZQY2</accession>
<reference evidence="2 3" key="1">
    <citation type="journal article" date="2016" name="Nat. Commun.">
        <title>Thousands of microbial genomes shed light on interconnected biogeochemical processes in an aquifer system.</title>
        <authorList>
            <person name="Anantharaman K."/>
            <person name="Brown C.T."/>
            <person name="Hug L.A."/>
            <person name="Sharon I."/>
            <person name="Castelle C.J."/>
            <person name="Probst A.J."/>
            <person name="Thomas B.C."/>
            <person name="Singh A."/>
            <person name="Wilkins M.J."/>
            <person name="Karaoz U."/>
            <person name="Brodie E.L."/>
            <person name="Williams K.H."/>
            <person name="Hubbard S.S."/>
            <person name="Banfield J.F."/>
        </authorList>
    </citation>
    <scope>NUCLEOTIDE SEQUENCE [LARGE SCALE GENOMIC DNA]</scope>
</reference>
<evidence type="ECO:0000313" key="3">
    <source>
        <dbReference type="Proteomes" id="UP000177383"/>
    </source>
</evidence>
<dbReference type="AlphaFoldDB" id="A0A1F5ZQY2"/>
<dbReference type="STRING" id="1798375.A2773_01210"/>
<sequence length="144" mass="15284">MDKDMKKTAVILETLSLFALGATSVLAELPPEINRIDVNIPKPSSGVRIIDNLGSLISSIVALILIVSALAAFLYLVMGGIRWITSGGDKAAVDSARNQIQAALLGLFIVFAAWAFMIVLEQFFGVSVLQGIKIPTPFGPTMAP</sequence>
<comment type="caution">
    <text evidence="2">The sequence shown here is derived from an EMBL/GenBank/DDBJ whole genome shotgun (WGS) entry which is preliminary data.</text>
</comment>
<gene>
    <name evidence="2" type="ORF">A2773_01210</name>
</gene>
<evidence type="ECO:0000256" key="1">
    <source>
        <dbReference type="SAM" id="Phobius"/>
    </source>
</evidence>
<feature type="transmembrane region" description="Helical" evidence="1">
    <location>
        <begin position="56"/>
        <end position="81"/>
    </location>
</feature>
<evidence type="ECO:0000313" key="2">
    <source>
        <dbReference type="EMBL" id="OGG14869.1"/>
    </source>
</evidence>
<organism evidence="2 3">
    <name type="scientific">Candidatus Gottesmanbacteria bacterium RIFCSPHIGHO2_01_FULL_39_10</name>
    <dbReference type="NCBI Taxonomy" id="1798375"/>
    <lineage>
        <taxon>Bacteria</taxon>
        <taxon>Candidatus Gottesmaniibacteriota</taxon>
    </lineage>
</organism>